<reference evidence="2" key="2">
    <citation type="submission" date="2020-09" db="EMBL/GenBank/DDBJ databases">
        <authorList>
            <person name="Sun Q."/>
            <person name="Zhou Y."/>
        </authorList>
    </citation>
    <scope>NUCLEOTIDE SEQUENCE</scope>
    <source>
        <strain evidence="2">CGMCC 1.12408</strain>
    </source>
</reference>
<protein>
    <recommendedName>
        <fullName evidence="1">LysM domain-containing protein</fullName>
    </recommendedName>
</protein>
<dbReference type="InterPro" id="IPR036779">
    <property type="entry name" value="LysM_dom_sf"/>
</dbReference>
<dbReference type="SUPFAM" id="SSF54106">
    <property type="entry name" value="LysM domain"/>
    <property type="match status" value="3"/>
</dbReference>
<evidence type="ECO:0000313" key="3">
    <source>
        <dbReference type="Proteomes" id="UP000613512"/>
    </source>
</evidence>
<gene>
    <name evidence="2" type="ORF">GCM10008025_39440</name>
</gene>
<dbReference type="CDD" id="cd00118">
    <property type="entry name" value="LysM"/>
    <property type="match status" value="3"/>
</dbReference>
<dbReference type="InterPro" id="IPR018392">
    <property type="entry name" value="LysM"/>
</dbReference>
<dbReference type="InterPro" id="IPR011042">
    <property type="entry name" value="6-blade_b-propeller_TolB-like"/>
</dbReference>
<accession>A0A916WFR7</accession>
<name>A0A916WFR7_9BACI</name>
<dbReference type="Gene3D" id="2.120.10.30">
    <property type="entry name" value="TolB, C-terminal domain"/>
    <property type="match status" value="2"/>
</dbReference>
<dbReference type="SMART" id="SM00257">
    <property type="entry name" value="LysM"/>
    <property type="match status" value="3"/>
</dbReference>
<dbReference type="Gene3D" id="3.10.350.10">
    <property type="entry name" value="LysM domain"/>
    <property type="match status" value="3"/>
</dbReference>
<evidence type="ECO:0000259" key="1">
    <source>
        <dbReference type="PROSITE" id="PS51782"/>
    </source>
</evidence>
<sequence>MQIFYTVQPGDTLFQIANRFGVPIQMVIAANNITNPNAIFIGQQLSIPPGITRYQVKQGDSVYGIATQFRIPLTTIIEANNLQTPYTIYPGQLLNIPPGNPFYTVQPGDSLYQIGLRYQVITSGRVNTEIIQSANNLSTTQIFPGMRLTIPYAPIGEEGIIAYTTEGNEGYDIWLYDVANGNTHRIVRGLAEAFSIPYWSPDGEQIAFIGENNIIYVVHVSSGVIATIDQLSQGYGVYINWAPNSQQIVYAKQNSIIIYNVNTHRFQELHISGATDVQWFPDGEHLLFQALDENGLSQLFRIRTDGTDLSRLTNNTGGRLNEVRLSPNGQFALYTTPGASISIIHVVDLSTGNTIEIDGGPLAKNYFPTWASNSTTIAYSATAFEDRGYFSLIQVTDNEGGRTQTIGISNCFSTPLDWSPDGMNVAYLSGCSNTATATELWVSNINLPAPRKLITERSILALKWKPSKNNGSLSTFKNTQFQIQFQYPSSWEQITPERYEGTNGFFQISAISTPASIEVVCQNKAFHQLMPYGSNPRIQHTTIQNQEGCFIFPSNDQPTEMNNQSALIIQYPEPIQIEGTSYQYFILWADTSHIREIGESIIFL</sequence>
<dbReference type="GO" id="GO:0006508">
    <property type="term" value="P:proteolysis"/>
    <property type="evidence" value="ECO:0007669"/>
    <property type="project" value="InterPro"/>
</dbReference>
<dbReference type="PANTHER" id="PTHR33734:SF22">
    <property type="entry name" value="MEMBRANE-BOUND LYTIC MUREIN TRANSGLYCOSYLASE D"/>
    <property type="match status" value="1"/>
</dbReference>
<dbReference type="PROSITE" id="PS51782">
    <property type="entry name" value="LYSM"/>
    <property type="match status" value="3"/>
</dbReference>
<dbReference type="Pfam" id="PF00930">
    <property type="entry name" value="DPPIV_N"/>
    <property type="match status" value="1"/>
</dbReference>
<keyword evidence="3" id="KW-1185">Reference proteome</keyword>
<feature type="domain" description="LysM" evidence="1">
    <location>
        <begin position="3"/>
        <end position="47"/>
    </location>
</feature>
<dbReference type="InterPro" id="IPR002469">
    <property type="entry name" value="Peptidase_S9B_N"/>
</dbReference>
<feature type="domain" description="LysM" evidence="1">
    <location>
        <begin position="52"/>
        <end position="96"/>
    </location>
</feature>
<dbReference type="SUPFAM" id="SSF82171">
    <property type="entry name" value="DPP6 N-terminal domain-like"/>
    <property type="match status" value="1"/>
</dbReference>
<dbReference type="EMBL" id="BMEY01000037">
    <property type="protein sequence ID" value="GGA93165.1"/>
    <property type="molecule type" value="Genomic_DNA"/>
</dbReference>
<dbReference type="GO" id="GO:0008932">
    <property type="term" value="F:lytic endotransglycosylase activity"/>
    <property type="evidence" value="ECO:0007669"/>
    <property type="project" value="TreeGrafter"/>
</dbReference>
<dbReference type="PANTHER" id="PTHR33734">
    <property type="entry name" value="LYSM DOMAIN-CONTAINING GPI-ANCHORED PROTEIN 2"/>
    <property type="match status" value="1"/>
</dbReference>
<reference evidence="2" key="1">
    <citation type="journal article" date="2014" name="Int. J. Syst. Evol. Microbiol.">
        <title>Complete genome sequence of Corynebacterium casei LMG S-19264T (=DSM 44701T), isolated from a smear-ripened cheese.</title>
        <authorList>
            <consortium name="US DOE Joint Genome Institute (JGI-PGF)"/>
            <person name="Walter F."/>
            <person name="Albersmeier A."/>
            <person name="Kalinowski J."/>
            <person name="Ruckert C."/>
        </authorList>
    </citation>
    <scope>NUCLEOTIDE SEQUENCE</scope>
    <source>
        <strain evidence="2">CGMCC 1.12408</strain>
    </source>
</reference>
<comment type="caution">
    <text evidence="2">The sequence shown here is derived from an EMBL/GenBank/DDBJ whole genome shotgun (WGS) entry which is preliminary data.</text>
</comment>
<proteinExistence type="predicted"/>
<dbReference type="Pfam" id="PF01476">
    <property type="entry name" value="LysM"/>
    <property type="match status" value="3"/>
</dbReference>
<dbReference type="AlphaFoldDB" id="A0A916WFR7"/>
<evidence type="ECO:0000313" key="2">
    <source>
        <dbReference type="EMBL" id="GGA93165.1"/>
    </source>
</evidence>
<feature type="domain" description="LysM" evidence="1">
    <location>
        <begin position="101"/>
        <end position="150"/>
    </location>
</feature>
<dbReference type="RefSeq" id="WP_188386398.1">
    <property type="nucleotide sequence ID" value="NZ_BMEY01000037.1"/>
</dbReference>
<organism evidence="2 3">
    <name type="scientific">Ornithinibacillus halotolerans</name>
    <dbReference type="NCBI Taxonomy" id="1274357"/>
    <lineage>
        <taxon>Bacteria</taxon>
        <taxon>Bacillati</taxon>
        <taxon>Bacillota</taxon>
        <taxon>Bacilli</taxon>
        <taxon>Bacillales</taxon>
        <taxon>Bacillaceae</taxon>
        <taxon>Ornithinibacillus</taxon>
    </lineage>
</organism>
<dbReference type="Proteomes" id="UP000613512">
    <property type="component" value="Unassembled WGS sequence"/>
</dbReference>